<evidence type="ECO:0000256" key="10">
    <source>
        <dbReference type="PROSITE-ProRule" id="PRU00169"/>
    </source>
</evidence>
<feature type="coiled-coil region" evidence="11">
    <location>
        <begin position="264"/>
        <end position="298"/>
    </location>
</feature>
<name>A0A317MQV7_9GAMM</name>
<dbReference type="SUPFAM" id="SSF47384">
    <property type="entry name" value="Homodimeric domain of signal transducing histidine kinase"/>
    <property type="match status" value="1"/>
</dbReference>
<dbReference type="InterPro" id="IPR001789">
    <property type="entry name" value="Sig_transdc_resp-reg_receiver"/>
</dbReference>
<feature type="transmembrane region" description="Helical" evidence="12">
    <location>
        <begin position="119"/>
        <end position="140"/>
    </location>
</feature>
<dbReference type="Pfam" id="PF00512">
    <property type="entry name" value="HisKA"/>
    <property type="match status" value="1"/>
</dbReference>
<accession>A0A317MQV7</accession>
<dbReference type="SMART" id="SM00387">
    <property type="entry name" value="HATPase_c"/>
    <property type="match status" value="1"/>
</dbReference>
<keyword evidence="15" id="KW-0418">Kinase</keyword>
<keyword evidence="15" id="KW-0808">Transferase</keyword>
<comment type="subcellular location">
    <subcellularLocation>
        <location evidence="2">Cell membrane</location>
        <topology evidence="2">Multi-pass membrane protein</topology>
    </subcellularLocation>
</comment>
<dbReference type="CDD" id="cd17546">
    <property type="entry name" value="REC_hyHK_CKI1_RcsC-like"/>
    <property type="match status" value="1"/>
</dbReference>
<gene>
    <name evidence="15" type="ORF">C7443_11279</name>
</gene>
<evidence type="ECO:0000256" key="1">
    <source>
        <dbReference type="ARBA" id="ARBA00000085"/>
    </source>
</evidence>
<evidence type="ECO:0000256" key="12">
    <source>
        <dbReference type="SAM" id="Phobius"/>
    </source>
</evidence>
<dbReference type="GO" id="GO:0000155">
    <property type="term" value="F:phosphorelay sensor kinase activity"/>
    <property type="evidence" value="ECO:0007669"/>
    <property type="project" value="InterPro"/>
</dbReference>
<dbReference type="PROSITE" id="PS50110">
    <property type="entry name" value="RESPONSE_REGULATORY"/>
    <property type="match status" value="1"/>
</dbReference>
<dbReference type="PANTHER" id="PTHR45339">
    <property type="entry name" value="HYBRID SIGNAL TRANSDUCTION HISTIDINE KINASE J"/>
    <property type="match status" value="1"/>
</dbReference>
<dbReference type="SMART" id="SM00448">
    <property type="entry name" value="REC"/>
    <property type="match status" value="1"/>
</dbReference>
<keyword evidence="7 12" id="KW-1133">Transmembrane helix</keyword>
<keyword evidence="8" id="KW-0902">Two-component regulatory system</keyword>
<sequence length="810" mass="86905">MNARAEGVWRSAGLNLLLGLLLCFSGWLSRRVPMPGDLPLPLWPPAGIALTMLLWGGRTLLPGLGLGALLLHVWLFGGGLLSAPAWLASAGLLAQAALGAWLIRRYLGFPHALAHARDIGRFVLLGGLLPALVGAGAYLAAGFGAGSARAALSVLLAQAFGVAIATPVLLSLLMPREGVWELRARGVALPLVLATGLLVTLLDPLLGPWLESAVHVLPGGPVAEAWWLMVAGIALCALGAVLLLQLSARAAEVRGLVAERTAQLEQLNRTLAVEVERRRETEQQLREAVAEAAAANRLKSELLGTISHELRTPLNAVIGMTDLVLDSPLNEEQREFLQTARVAADQLLTLIGRLLDFSEAAVGSLRVEAVAFRLRELLAAVCEMQQTVAASKGLRLSWRIAPELPDSLIGDPLRLRQILQQLLDNAIKFTPEGGIDVCAYERSDAAGDVWLTIDVRDSGIGIAADQQQAIFDVLYQVERSNTRRFGGVGMGLPLCRQLARLLGGDLQVSSLPDKGSCFTLRLPLREYMPDLAELAGALLVADSVAERRVLTEVLSLQGLAVVTARDAAEGLSMVERARADGQPYRLLLIDLEDGIEQAFRLVRTLRQWQGEAAPAVIVLTAQGMRGDAARCRELGVAAYLTKPVTAAELREALLGLLQGARLDMLITRHSLRERHSALHLLLGLDAGCDARRLVRVLEEHGCRTTVVCSPAQLRRLCAERDFEAFIIDWDATDLAAADMVEVVRARSGGDAVRIIGVRAAGPLEFAGVDGWLGSLNDPRAVLAALGRHIEASVEFIDVRSGQGPKPEDRN</sequence>
<evidence type="ECO:0000259" key="13">
    <source>
        <dbReference type="PROSITE" id="PS50109"/>
    </source>
</evidence>
<dbReference type="Pfam" id="PF05231">
    <property type="entry name" value="MASE1"/>
    <property type="match status" value="1"/>
</dbReference>
<evidence type="ECO:0000256" key="6">
    <source>
        <dbReference type="ARBA" id="ARBA00022692"/>
    </source>
</evidence>
<dbReference type="InterPro" id="IPR003594">
    <property type="entry name" value="HATPase_dom"/>
</dbReference>
<evidence type="ECO:0000313" key="16">
    <source>
        <dbReference type="Proteomes" id="UP000246569"/>
    </source>
</evidence>
<evidence type="ECO:0000256" key="11">
    <source>
        <dbReference type="SAM" id="Coils"/>
    </source>
</evidence>
<dbReference type="InterPro" id="IPR036890">
    <property type="entry name" value="HATPase_C_sf"/>
</dbReference>
<organism evidence="15 16">
    <name type="scientific">Plasticicumulans acidivorans</name>
    <dbReference type="NCBI Taxonomy" id="886464"/>
    <lineage>
        <taxon>Bacteria</taxon>
        <taxon>Pseudomonadati</taxon>
        <taxon>Pseudomonadota</taxon>
        <taxon>Gammaproteobacteria</taxon>
        <taxon>Candidatus Competibacteraceae</taxon>
        <taxon>Plasticicumulans</taxon>
    </lineage>
</organism>
<dbReference type="SMART" id="SM00388">
    <property type="entry name" value="HisKA"/>
    <property type="match status" value="1"/>
</dbReference>
<dbReference type="InterPro" id="IPR003661">
    <property type="entry name" value="HisK_dim/P_dom"/>
</dbReference>
<keyword evidence="16" id="KW-1185">Reference proteome</keyword>
<feature type="transmembrane region" description="Helical" evidence="12">
    <location>
        <begin position="40"/>
        <end position="57"/>
    </location>
</feature>
<keyword evidence="9 12" id="KW-0472">Membrane</keyword>
<dbReference type="InterPro" id="IPR004358">
    <property type="entry name" value="Sig_transdc_His_kin-like_C"/>
</dbReference>
<dbReference type="Pfam" id="PF00072">
    <property type="entry name" value="Response_reg"/>
    <property type="match status" value="1"/>
</dbReference>
<dbReference type="GO" id="GO:0005886">
    <property type="term" value="C:plasma membrane"/>
    <property type="evidence" value="ECO:0007669"/>
    <property type="project" value="UniProtKB-SubCell"/>
</dbReference>
<evidence type="ECO:0000256" key="7">
    <source>
        <dbReference type="ARBA" id="ARBA00022989"/>
    </source>
</evidence>
<dbReference type="CDD" id="cd16922">
    <property type="entry name" value="HATPase_EvgS-ArcB-TorS-like"/>
    <property type="match status" value="1"/>
</dbReference>
<dbReference type="InterPro" id="IPR036097">
    <property type="entry name" value="HisK_dim/P_sf"/>
</dbReference>
<evidence type="ECO:0000259" key="14">
    <source>
        <dbReference type="PROSITE" id="PS50110"/>
    </source>
</evidence>
<dbReference type="Gene3D" id="3.30.565.10">
    <property type="entry name" value="Histidine kinase-like ATPase, C-terminal domain"/>
    <property type="match status" value="1"/>
</dbReference>
<dbReference type="Gene3D" id="1.10.287.130">
    <property type="match status" value="1"/>
</dbReference>
<dbReference type="SUPFAM" id="SSF55874">
    <property type="entry name" value="ATPase domain of HSP90 chaperone/DNA topoisomerase II/histidine kinase"/>
    <property type="match status" value="1"/>
</dbReference>
<keyword evidence="11" id="KW-0175">Coiled coil</keyword>
<feature type="transmembrane region" description="Helical" evidence="12">
    <location>
        <begin position="87"/>
        <end position="107"/>
    </location>
</feature>
<dbReference type="Pfam" id="PF02518">
    <property type="entry name" value="HATPase_c"/>
    <property type="match status" value="1"/>
</dbReference>
<feature type="transmembrane region" description="Helical" evidence="12">
    <location>
        <begin position="186"/>
        <end position="206"/>
    </location>
</feature>
<comment type="caution">
    <text evidence="15">The sequence shown here is derived from an EMBL/GenBank/DDBJ whole genome shotgun (WGS) entry which is preliminary data.</text>
</comment>
<evidence type="ECO:0000313" key="15">
    <source>
        <dbReference type="EMBL" id="PWV59081.1"/>
    </source>
</evidence>
<dbReference type="SUPFAM" id="SSF52172">
    <property type="entry name" value="CheY-like"/>
    <property type="match status" value="1"/>
</dbReference>
<dbReference type="PANTHER" id="PTHR45339:SF5">
    <property type="entry name" value="HISTIDINE KINASE"/>
    <property type="match status" value="1"/>
</dbReference>
<dbReference type="FunFam" id="3.30.565.10:FF:000010">
    <property type="entry name" value="Sensor histidine kinase RcsC"/>
    <property type="match status" value="1"/>
</dbReference>
<comment type="catalytic activity">
    <reaction evidence="1">
        <text>ATP + protein L-histidine = ADP + protein N-phospho-L-histidine.</text>
        <dbReference type="EC" id="2.7.13.3"/>
    </reaction>
</comment>
<dbReference type="InterPro" id="IPR005467">
    <property type="entry name" value="His_kinase_dom"/>
</dbReference>
<dbReference type="AlphaFoldDB" id="A0A317MQV7"/>
<evidence type="ECO:0000256" key="3">
    <source>
        <dbReference type="ARBA" id="ARBA00012438"/>
    </source>
</evidence>
<proteinExistence type="predicted"/>
<dbReference type="Gene3D" id="3.40.50.2300">
    <property type="match status" value="1"/>
</dbReference>
<keyword evidence="6 12" id="KW-0812">Transmembrane</keyword>
<dbReference type="RefSeq" id="WP_110019897.1">
    <property type="nucleotide sequence ID" value="NZ_QGTJ01000012.1"/>
</dbReference>
<feature type="transmembrane region" description="Helical" evidence="12">
    <location>
        <begin position="12"/>
        <end position="28"/>
    </location>
</feature>
<evidence type="ECO:0000256" key="4">
    <source>
        <dbReference type="ARBA" id="ARBA00022475"/>
    </source>
</evidence>
<evidence type="ECO:0000256" key="8">
    <source>
        <dbReference type="ARBA" id="ARBA00023012"/>
    </source>
</evidence>
<dbReference type="InterPro" id="IPR011006">
    <property type="entry name" value="CheY-like_superfamily"/>
</dbReference>
<protein>
    <recommendedName>
        <fullName evidence="3">histidine kinase</fullName>
        <ecNumber evidence="3">2.7.13.3</ecNumber>
    </recommendedName>
</protein>
<feature type="modified residue" description="4-aspartylphosphate" evidence="10">
    <location>
        <position position="590"/>
    </location>
</feature>
<evidence type="ECO:0000256" key="2">
    <source>
        <dbReference type="ARBA" id="ARBA00004651"/>
    </source>
</evidence>
<feature type="domain" description="Histidine kinase" evidence="13">
    <location>
        <begin position="305"/>
        <end position="526"/>
    </location>
</feature>
<dbReference type="EMBL" id="QGTJ01000012">
    <property type="protein sequence ID" value="PWV59081.1"/>
    <property type="molecule type" value="Genomic_DNA"/>
</dbReference>
<dbReference type="CDD" id="cd00082">
    <property type="entry name" value="HisKA"/>
    <property type="match status" value="1"/>
</dbReference>
<dbReference type="PROSITE" id="PS50109">
    <property type="entry name" value="HIS_KIN"/>
    <property type="match status" value="1"/>
</dbReference>
<reference evidence="15 16" key="1">
    <citation type="submission" date="2018-05" db="EMBL/GenBank/DDBJ databases">
        <title>Genomic Encyclopedia of Type Strains, Phase IV (KMG-IV): sequencing the most valuable type-strain genomes for metagenomic binning, comparative biology and taxonomic classification.</title>
        <authorList>
            <person name="Goeker M."/>
        </authorList>
    </citation>
    <scope>NUCLEOTIDE SEQUENCE [LARGE SCALE GENOMIC DNA]</scope>
    <source>
        <strain evidence="15 16">DSM 23606</strain>
    </source>
</reference>
<dbReference type="OrthoDB" id="9810730at2"/>
<dbReference type="Proteomes" id="UP000246569">
    <property type="component" value="Unassembled WGS sequence"/>
</dbReference>
<feature type="domain" description="Response regulatory" evidence="14">
    <location>
        <begin position="536"/>
        <end position="657"/>
    </location>
</feature>
<feature type="transmembrane region" description="Helical" evidence="12">
    <location>
        <begin position="226"/>
        <end position="244"/>
    </location>
</feature>
<feature type="transmembrane region" description="Helical" evidence="12">
    <location>
        <begin position="152"/>
        <end position="174"/>
    </location>
</feature>
<keyword evidence="4" id="KW-1003">Cell membrane</keyword>
<dbReference type="PRINTS" id="PR00344">
    <property type="entry name" value="BCTRLSENSOR"/>
</dbReference>
<feature type="transmembrane region" description="Helical" evidence="12">
    <location>
        <begin position="64"/>
        <end position="81"/>
    </location>
</feature>
<keyword evidence="5 10" id="KW-0597">Phosphoprotein</keyword>
<dbReference type="InterPro" id="IPR007895">
    <property type="entry name" value="MASE1"/>
</dbReference>
<dbReference type="EC" id="2.7.13.3" evidence="3"/>
<evidence type="ECO:0000256" key="5">
    <source>
        <dbReference type="ARBA" id="ARBA00022553"/>
    </source>
</evidence>
<evidence type="ECO:0000256" key="9">
    <source>
        <dbReference type="ARBA" id="ARBA00023136"/>
    </source>
</evidence>